<gene>
    <name evidence="1" type="ORF">AGR4C_pb30090</name>
</gene>
<dbReference type="Proteomes" id="UP000191897">
    <property type="component" value="Unassembled WGS sequence"/>
</dbReference>
<protein>
    <submittedName>
        <fullName evidence="1">Uncharacterized protein</fullName>
    </submittedName>
</protein>
<evidence type="ECO:0000313" key="1">
    <source>
        <dbReference type="EMBL" id="CUX68129.1"/>
    </source>
</evidence>
<dbReference type="AlphaFoldDB" id="A0A1S7SF64"/>
<sequence>MAVKVRFAAEEKMDSYGQASINKCLILQEVIAQPESVQTGKSHRVVSN</sequence>
<proteinExistence type="predicted"/>
<evidence type="ECO:0000313" key="2">
    <source>
        <dbReference type="Proteomes" id="UP000191897"/>
    </source>
</evidence>
<name>A0A1S7SF64_AGRTU</name>
<reference evidence="1 2" key="1">
    <citation type="submission" date="2016-01" db="EMBL/GenBank/DDBJ databases">
        <authorList>
            <person name="Oliw E.H."/>
        </authorList>
    </citation>
    <scope>NUCLEOTIDE SEQUENCE [LARGE SCALE GENOMIC DNA]</scope>
    <source>
        <strain evidence="1 2">Kerr 14</strain>
    </source>
</reference>
<accession>A0A1S7SF64</accession>
<dbReference type="EMBL" id="FBWC01000042">
    <property type="protein sequence ID" value="CUX68129.1"/>
    <property type="molecule type" value="Genomic_DNA"/>
</dbReference>
<organism evidence="1 2">
    <name type="scientific">Agrobacterium tumefaciens str. Kerr 14</name>
    <dbReference type="NCBI Taxonomy" id="1183424"/>
    <lineage>
        <taxon>Bacteria</taxon>
        <taxon>Pseudomonadati</taxon>
        <taxon>Pseudomonadota</taxon>
        <taxon>Alphaproteobacteria</taxon>
        <taxon>Hyphomicrobiales</taxon>
        <taxon>Rhizobiaceae</taxon>
        <taxon>Rhizobium/Agrobacterium group</taxon>
        <taxon>Agrobacterium</taxon>
        <taxon>Agrobacterium tumefaciens complex</taxon>
    </lineage>
</organism>